<feature type="domain" description="RING-type" evidence="4">
    <location>
        <begin position="289"/>
        <end position="332"/>
    </location>
</feature>
<evidence type="ECO:0000256" key="2">
    <source>
        <dbReference type="SAM" id="Coils"/>
    </source>
</evidence>
<dbReference type="Proteomes" id="UP001178507">
    <property type="component" value="Unassembled WGS sequence"/>
</dbReference>
<name>A0AA36HMF1_9DINO</name>
<protein>
    <recommendedName>
        <fullName evidence="4">RING-type domain-containing protein</fullName>
    </recommendedName>
</protein>
<evidence type="ECO:0000256" key="1">
    <source>
        <dbReference type="PROSITE-ProRule" id="PRU00175"/>
    </source>
</evidence>
<evidence type="ECO:0000256" key="3">
    <source>
        <dbReference type="SAM" id="MobiDB-lite"/>
    </source>
</evidence>
<dbReference type="Pfam" id="PF13920">
    <property type="entry name" value="zf-C3HC4_3"/>
    <property type="match status" value="1"/>
</dbReference>
<evidence type="ECO:0000259" key="4">
    <source>
        <dbReference type="PROSITE" id="PS50089"/>
    </source>
</evidence>
<proteinExistence type="predicted"/>
<keyword evidence="1" id="KW-0863">Zinc-finger</keyword>
<comment type="caution">
    <text evidence="5">The sequence shown here is derived from an EMBL/GenBank/DDBJ whole genome shotgun (WGS) entry which is preliminary data.</text>
</comment>
<evidence type="ECO:0000313" key="5">
    <source>
        <dbReference type="EMBL" id="CAJ1370893.1"/>
    </source>
</evidence>
<evidence type="ECO:0000313" key="6">
    <source>
        <dbReference type="Proteomes" id="UP001178507"/>
    </source>
</evidence>
<organism evidence="5 6">
    <name type="scientific">Effrenium voratum</name>
    <dbReference type="NCBI Taxonomy" id="2562239"/>
    <lineage>
        <taxon>Eukaryota</taxon>
        <taxon>Sar</taxon>
        <taxon>Alveolata</taxon>
        <taxon>Dinophyceae</taxon>
        <taxon>Suessiales</taxon>
        <taxon>Symbiodiniaceae</taxon>
        <taxon>Effrenium</taxon>
    </lineage>
</organism>
<keyword evidence="2" id="KW-0175">Coiled coil</keyword>
<sequence length="344" mass="38670">MAKRKGKAPRGPAQMEADPNSKRSQLKAKVATALRQAAAGDGGQKETGETLRIHKRELKAAMSLIDLEAARSAGDAIARKEECRVQLRGRRQICKVARALQGNAPLEVKLQEAKLQEEAHAKAQQSLLRELQEQIEKLKAEKAASDEQAQKLHANYQEVAHLQAKLQEEAHAKAQQSLLRELQEQIEKLKAEKAASDEQAQKLHANYQEVAHLQAKLQEEAHAKAQQSLLRELQEQIEKLKAEKAASDEQAQKLHANYQEVVEQQVMLNERLERQLLQLKQGQLKQSNCVICRSAEPDQCFLPCRHLACCGTCLKEMQARSGMNFIACPVCREQAKMFMKIFKS</sequence>
<dbReference type="GO" id="GO:0008270">
    <property type="term" value="F:zinc ion binding"/>
    <property type="evidence" value="ECO:0007669"/>
    <property type="project" value="UniProtKB-KW"/>
</dbReference>
<feature type="coiled-coil region" evidence="2">
    <location>
        <begin position="114"/>
        <end position="275"/>
    </location>
</feature>
<reference evidence="5" key="1">
    <citation type="submission" date="2023-08" db="EMBL/GenBank/DDBJ databases">
        <authorList>
            <person name="Chen Y."/>
            <person name="Shah S."/>
            <person name="Dougan E. K."/>
            <person name="Thang M."/>
            <person name="Chan C."/>
        </authorList>
    </citation>
    <scope>NUCLEOTIDE SEQUENCE</scope>
</reference>
<dbReference type="AlphaFoldDB" id="A0AA36HMF1"/>
<dbReference type="SUPFAM" id="SSF57850">
    <property type="entry name" value="RING/U-box"/>
    <property type="match status" value="1"/>
</dbReference>
<dbReference type="PROSITE" id="PS50089">
    <property type="entry name" value="ZF_RING_2"/>
    <property type="match status" value="1"/>
</dbReference>
<dbReference type="InterPro" id="IPR001841">
    <property type="entry name" value="Znf_RING"/>
</dbReference>
<keyword evidence="6" id="KW-1185">Reference proteome</keyword>
<dbReference type="Gene3D" id="3.30.40.10">
    <property type="entry name" value="Zinc/RING finger domain, C3HC4 (zinc finger)"/>
    <property type="match status" value="1"/>
</dbReference>
<keyword evidence="1" id="KW-0479">Metal-binding</keyword>
<feature type="region of interest" description="Disordered" evidence="3">
    <location>
        <begin position="1"/>
        <end position="47"/>
    </location>
</feature>
<dbReference type="InterPro" id="IPR013083">
    <property type="entry name" value="Znf_RING/FYVE/PHD"/>
</dbReference>
<gene>
    <name evidence="5" type="ORF">EVOR1521_LOCUS1354</name>
</gene>
<keyword evidence="1" id="KW-0862">Zinc</keyword>
<accession>A0AA36HMF1</accession>
<dbReference type="EMBL" id="CAUJNA010000042">
    <property type="protein sequence ID" value="CAJ1370893.1"/>
    <property type="molecule type" value="Genomic_DNA"/>
</dbReference>